<keyword evidence="2" id="KW-1185">Reference proteome</keyword>
<dbReference type="SMART" id="SM00671">
    <property type="entry name" value="SEL1"/>
    <property type="match status" value="2"/>
</dbReference>
<reference evidence="1 2" key="1">
    <citation type="submission" date="2014-07" db="EMBL/GenBank/DDBJ databases">
        <title>Genomic and transcriptomic analysis on Apis cerana provide comprehensive insights into honey bee biology.</title>
        <authorList>
            <person name="Diao Q."/>
            <person name="Sun L."/>
            <person name="Zheng H."/>
            <person name="Zheng H."/>
            <person name="Xu S."/>
            <person name="Wang S."/>
            <person name="Zeng Z."/>
            <person name="Hu F."/>
            <person name="Su S."/>
            <person name="Wu J."/>
        </authorList>
    </citation>
    <scope>NUCLEOTIDE SEQUENCE [LARGE SCALE GENOMIC DNA]</scope>
    <source>
        <tissue evidence="1">Pupae without intestine</tissue>
    </source>
</reference>
<evidence type="ECO:0000313" key="2">
    <source>
        <dbReference type="Proteomes" id="UP000242457"/>
    </source>
</evidence>
<dbReference type="PANTHER" id="PTHR45011">
    <property type="entry name" value="DAP3-BINDING CELL DEATH ENHANCER 1"/>
    <property type="match status" value="1"/>
</dbReference>
<protein>
    <submittedName>
        <fullName evidence="1">Protein sel-1</fullName>
    </submittedName>
</protein>
<dbReference type="Pfam" id="PF08238">
    <property type="entry name" value="Sel1"/>
    <property type="match status" value="2"/>
</dbReference>
<dbReference type="AlphaFoldDB" id="A0A2A3EAC6"/>
<accession>A0A2A3EAC6</accession>
<gene>
    <name evidence="1" type="ORF">APICC_00407</name>
</gene>
<dbReference type="InterPro" id="IPR011990">
    <property type="entry name" value="TPR-like_helical_dom_sf"/>
</dbReference>
<dbReference type="InterPro" id="IPR006597">
    <property type="entry name" value="Sel1-like"/>
</dbReference>
<dbReference type="STRING" id="94128.A0A2A3EAC6"/>
<dbReference type="InterPro" id="IPR052748">
    <property type="entry name" value="ISR_Activator"/>
</dbReference>
<dbReference type="Gene3D" id="1.25.40.10">
    <property type="entry name" value="Tetratricopeptide repeat domain"/>
    <property type="match status" value="1"/>
</dbReference>
<dbReference type="Proteomes" id="UP000242457">
    <property type="component" value="Unassembled WGS sequence"/>
</dbReference>
<evidence type="ECO:0000313" key="1">
    <source>
        <dbReference type="EMBL" id="PBC28668.1"/>
    </source>
</evidence>
<sequence>MWKFVTRGIRETLERRVCRTNVYYQTSQDPNSKNEVKTSLIYNHKFLPSTFSIFNKEFCDSTKTSGTKDKDHDSKWNTKYTWSEAIGWTSVLAVGWVVCQTLCLHRRLFEKEKTDSLKNKLLQVPETYNSYLFDQVLNLKPHVLPLINCIGNSKIYAQENNEEEWKADKPFGPITNEEIIQSPLYYLIIIYNNTYNNIYNNALKEATEEFANTHNFTVAEFELHYGLKAVEERRYKDAIRHFTAGANLSSAASMFNLGLCYELGLGTLVDYAQAAKYYNDAAERGHADATYNLGVFYAQGRGGFTVDIDRARSYFVKAAKLGQSQAQYALDLEKRYYQAKKKETDTILPDEHKNMLQSMRNNKNMNYILKKLINYNSTLNIQSQENFLENSDHKQSVIEYINPVKLISNMFDLNKPKMFNVSIESNNCNVSY</sequence>
<dbReference type="OrthoDB" id="2384430at2759"/>
<name>A0A2A3EAC6_APICC</name>
<dbReference type="SUPFAM" id="SSF81901">
    <property type="entry name" value="HCP-like"/>
    <property type="match status" value="1"/>
</dbReference>
<organism evidence="1 2">
    <name type="scientific">Apis cerana cerana</name>
    <name type="common">Oriental honeybee</name>
    <dbReference type="NCBI Taxonomy" id="94128"/>
    <lineage>
        <taxon>Eukaryota</taxon>
        <taxon>Metazoa</taxon>
        <taxon>Ecdysozoa</taxon>
        <taxon>Arthropoda</taxon>
        <taxon>Hexapoda</taxon>
        <taxon>Insecta</taxon>
        <taxon>Pterygota</taxon>
        <taxon>Neoptera</taxon>
        <taxon>Endopterygota</taxon>
        <taxon>Hymenoptera</taxon>
        <taxon>Apocrita</taxon>
        <taxon>Aculeata</taxon>
        <taxon>Apoidea</taxon>
        <taxon>Anthophila</taxon>
        <taxon>Apidae</taxon>
        <taxon>Apis</taxon>
    </lineage>
</organism>
<proteinExistence type="predicted"/>
<dbReference type="PANTHER" id="PTHR45011:SF1">
    <property type="entry name" value="DAP3-BINDING CELL DEATH ENHANCER 1"/>
    <property type="match status" value="1"/>
</dbReference>
<dbReference type="EMBL" id="KZ288309">
    <property type="protein sequence ID" value="PBC28668.1"/>
    <property type="molecule type" value="Genomic_DNA"/>
</dbReference>